<name>A0AAN7UML5_9PEZI</name>
<gene>
    <name evidence="3" type="ORF">RRF57_008247</name>
</gene>
<keyword evidence="2" id="KW-1133">Transmembrane helix</keyword>
<keyword evidence="4" id="KW-1185">Reference proteome</keyword>
<dbReference type="AlphaFoldDB" id="A0AAN7UML5"/>
<feature type="compositionally biased region" description="Acidic residues" evidence="1">
    <location>
        <begin position="539"/>
        <end position="557"/>
    </location>
</feature>
<feature type="region of interest" description="Disordered" evidence="1">
    <location>
        <begin position="377"/>
        <end position="405"/>
    </location>
</feature>
<proteinExistence type="predicted"/>
<dbReference type="Proteomes" id="UP001305414">
    <property type="component" value="Unassembled WGS sequence"/>
</dbReference>
<feature type="region of interest" description="Disordered" evidence="1">
    <location>
        <begin position="537"/>
        <end position="585"/>
    </location>
</feature>
<keyword evidence="2" id="KW-0472">Membrane</keyword>
<keyword evidence="2" id="KW-0812">Transmembrane</keyword>
<protein>
    <submittedName>
        <fullName evidence="3">Uncharacterized protein</fullName>
    </submittedName>
</protein>
<feature type="compositionally biased region" description="Polar residues" evidence="1">
    <location>
        <begin position="390"/>
        <end position="405"/>
    </location>
</feature>
<organism evidence="3 4">
    <name type="scientific">Xylaria bambusicola</name>
    <dbReference type="NCBI Taxonomy" id="326684"/>
    <lineage>
        <taxon>Eukaryota</taxon>
        <taxon>Fungi</taxon>
        <taxon>Dikarya</taxon>
        <taxon>Ascomycota</taxon>
        <taxon>Pezizomycotina</taxon>
        <taxon>Sordariomycetes</taxon>
        <taxon>Xylariomycetidae</taxon>
        <taxon>Xylariales</taxon>
        <taxon>Xylariaceae</taxon>
        <taxon>Xylaria</taxon>
    </lineage>
</organism>
<comment type="caution">
    <text evidence="3">The sequence shown here is derived from an EMBL/GenBank/DDBJ whole genome shotgun (WGS) entry which is preliminary data.</text>
</comment>
<evidence type="ECO:0000256" key="1">
    <source>
        <dbReference type="SAM" id="MobiDB-lite"/>
    </source>
</evidence>
<evidence type="ECO:0000313" key="4">
    <source>
        <dbReference type="Proteomes" id="UP001305414"/>
    </source>
</evidence>
<reference evidence="3 4" key="1">
    <citation type="submission" date="2023-10" db="EMBL/GenBank/DDBJ databases">
        <title>Draft genome sequence of Xylaria bambusicola isolate GMP-LS, the root and basal stem rot pathogen of sugarcane in Indonesia.</title>
        <authorList>
            <person name="Selvaraj P."/>
            <person name="Muralishankar V."/>
            <person name="Muruganantham S."/>
            <person name="Sp S."/>
            <person name="Haryani S."/>
            <person name="Lau K.J.X."/>
            <person name="Naqvi N.I."/>
        </authorList>
    </citation>
    <scope>NUCLEOTIDE SEQUENCE [LARGE SCALE GENOMIC DNA]</scope>
    <source>
        <strain evidence="3">GMP-LS</strain>
    </source>
</reference>
<accession>A0AAN7UML5</accession>
<feature type="transmembrane region" description="Helical" evidence="2">
    <location>
        <begin position="415"/>
        <end position="434"/>
    </location>
</feature>
<feature type="compositionally biased region" description="Basic and acidic residues" evidence="1">
    <location>
        <begin position="377"/>
        <end position="387"/>
    </location>
</feature>
<dbReference type="EMBL" id="JAWHQM010000025">
    <property type="protein sequence ID" value="KAK5632533.1"/>
    <property type="molecule type" value="Genomic_DNA"/>
</dbReference>
<evidence type="ECO:0000256" key="2">
    <source>
        <dbReference type="SAM" id="Phobius"/>
    </source>
</evidence>
<feature type="transmembrane region" description="Helical" evidence="2">
    <location>
        <begin position="446"/>
        <end position="465"/>
    </location>
</feature>
<sequence>MKNTSITRSVRSEPPTPGFLAMRTPGSNTENGAGHGVYLLKWTDTQITTTNIDNAAQLRACIQGDGNDSRQLLVFQGLPEDYEVVLGEVTDIETSFIDAHIGRRSYRPRRARVKSTWTHYDYPELLRAFDDGRYTATFNDLVSDPPAYKIPATSDSIMLCRASLWLSEKAHILFLDRVPWEDPTLGASRGRYKAYIGKAVPDENGIPITWNELDIHGNMVPRGEEIPSFETLLYKNLREGCSDPKDIHELFEDLVIDKWTDFFEGLSLDPPVRSTEIAPLFSQALGCLERNLDVSRRWRGVGQRAVGASREHQPLLNAKPHPATTEWEALLARLNRQTQLLSILTTIAPNPPSRRPSATQATNDFGISVAKTSEQKCDCKSKNKKSNDNGTYDNNANTSKYHSTSAENQRALNRVAYLGGVLLPFSVVSGILAIEEPFGPGDAQFWIFWAVTLPLTLLTLGVIYADSIRKVQVWVEVAASSGKGSPSGGSSHLDLDLDLGSGYELPQPDIEYAVPVTGRMAVPYSLSVNSAPVEAALEHEDEVEEDGKGDEGEEPDIIVEKRWKKDSPAQQVDAGRDGDDRKKKKDIKWRKEELGWVGACATLFQVYKLKKGTPPRHLRHNERRDRLRRARTN</sequence>
<evidence type="ECO:0000313" key="3">
    <source>
        <dbReference type="EMBL" id="KAK5632533.1"/>
    </source>
</evidence>
<feature type="region of interest" description="Disordered" evidence="1">
    <location>
        <begin position="612"/>
        <end position="633"/>
    </location>
</feature>
<feature type="compositionally biased region" description="Basic and acidic residues" evidence="1">
    <location>
        <begin position="558"/>
        <end position="567"/>
    </location>
</feature>